<sequence>MANMEDEHPVKNHAPGVDYEYPHMTPHRWVGGYYITQETARNKLMPALGYESPEPDDYDRNHDMHYLINHYLAENDVMTAMACLHRLEPTEKGGVLLATHIEILPCPCLPGQKMEEDAHDIEIKNWLLTTGNLDEMEVKWVHVVDTMTTELLGIEGIKPEKAWNYEALLKPTPTITMEQFAKEIMAQGEMVLRRRYEEEVKGRLENQVKK</sequence>
<dbReference type="EMBL" id="OZ037952">
    <property type="protein sequence ID" value="CAL1716276.1"/>
    <property type="molecule type" value="Genomic_DNA"/>
</dbReference>
<proteinExistence type="predicted"/>
<dbReference type="Proteomes" id="UP001497453">
    <property type="component" value="Chromosome 9"/>
</dbReference>
<organism evidence="1 2">
    <name type="scientific">Somion occarium</name>
    <dbReference type="NCBI Taxonomy" id="3059160"/>
    <lineage>
        <taxon>Eukaryota</taxon>
        <taxon>Fungi</taxon>
        <taxon>Dikarya</taxon>
        <taxon>Basidiomycota</taxon>
        <taxon>Agaricomycotina</taxon>
        <taxon>Agaricomycetes</taxon>
        <taxon>Polyporales</taxon>
        <taxon>Cerrenaceae</taxon>
        <taxon>Somion</taxon>
    </lineage>
</organism>
<accession>A0ABP1E8B2</accession>
<evidence type="ECO:0000313" key="2">
    <source>
        <dbReference type="Proteomes" id="UP001497453"/>
    </source>
</evidence>
<evidence type="ECO:0000313" key="1">
    <source>
        <dbReference type="EMBL" id="CAL1716276.1"/>
    </source>
</evidence>
<protein>
    <submittedName>
        <fullName evidence="1">Uncharacterized protein</fullName>
    </submittedName>
</protein>
<name>A0ABP1E8B2_9APHY</name>
<keyword evidence="2" id="KW-1185">Reference proteome</keyword>
<gene>
    <name evidence="1" type="ORF">GFSPODELE1_LOCUS10682</name>
</gene>
<reference evidence="2" key="1">
    <citation type="submission" date="2024-04" db="EMBL/GenBank/DDBJ databases">
        <authorList>
            <person name="Shaw F."/>
            <person name="Minotto A."/>
        </authorList>
    </citation>
    <scope>NUCLEOTIDE SEQUENCE [LARGE SCALE GENOMIC DNA]</scope>
</reference>